<dbReference type="GO" id="GO:0005886">
    <property type="term" value="C:plasma membrane"/>
    <property type="evidence" value="ECO:0007669"/>
    <property type="project" value="UniProtKB-SubCell"/>
</dbReference>
<evidence type="ECO:0000256" key="5">
    <source>
        <dbReference type="ARBA" id="ARBA00022989"/>
    </source>
</evidence>
<feature type="transmembrane region" description="Helical" evidence="7">
    <location>
        <begin position="83"/>
        <end position="111"/>
    </location>
</feature>
<dbReference type="EMBL" id="CP000390">
    <property type="protein sequence ID" value="ABG62209.1"/>
    <property type="molecule type" value="Genomic_DNA"/>
</dbReference>
<evidence type="ECO:0000256" key="3">
    <source>
        <dbReference type="ARBA" id="ARBA00022475"/>
    </source>
</evidence>
<keyword evidence="5 7" id="KW-1133">Transmembrane helix</keyword>
<keyword evidence="2 7" id="KW-0813">Transport</keyword>
<feature type="transmembrane region" description="Helical" evidence="7">
    <location>
        <begin position="200"/>
        <end position="225"/>
    </location>
</feature>
<dbReference type="InterPro" id="IPR035906">
    <property type="entry name" value="MetI-like_sf"/>
</dbReference>
<protein>
    <submittedName>
        <fullName evidence="9">Binding-protein-dependent transport systems inner membrane component</fullName>
    </submittedName>
</protein>
<evidence type="ECO:0000313" key="9">
    <source>
        <dbReference type="EMBL" id="ABG62209.1"/>
    </source>
</evidence>
<comment type="subcellular location">
    <subcellularLocation>
        <location evidence="1 7">Cell membrane</location>
        <topology evidence="1 7">Multi-pass membrane protein</topology>
    </subcellularLocation>
</comment>
<dbReference type="InterPro" id="IPR000515">
    <property type="entry name" value="MetI-like"/>
</dbReference>
<dbReference type="AlphaFoldDB" id="Q11K66"/>
<reference evidence="9" key="1">
    <citation type="submission" date="2006-06" db="EMBL/GenBank/DDBJ databases">
        <title>Complete sequence of chromosome of Chelativorans sp. BNC1.</title>
        <authorList>
            <consortium name="US DOE Joint Genome Institute"/>
            <person name="Copeland A."/>
            <person name="Lucas S."/>
            <person name="Lapidus A."/>
            <person name="Barry K."/>
            <person name="Detter J.C."/>
            <person name="Glavina del Rio T."/>
            <person name="Hammon N."/>
            <person name="Israni S."/>
            <person name="Dalin E."/>
            <person name="Tice H."/>
            <person name="Pitluck S."/>
            <person name="Chertkov O."/>
            <person name="Brettin T."/>
            <person name="Bruce D."/>
            <person name="Han C."/>
            <person name="Tapia R."/>
            <person name="Gilna P."/>
            <person name="Schmutz J."/>
            <person name="Larimer F."/>
            <person name="Land M."/>
            <person name="Hauser L."/>
            <person name="Kyrpides N."/>
            <person name="Mikhailova N."/>
            <person name="Richardson P."/>
        </authorList>
    </citation>
    <scope>NUCLEOTIDE SEQUENCE</scope>
    <source>
        <strain evidence="9">BNC1</strain>
    </source>
</reference>
<evidence type="ECO:0000256" key="2">
    <source>
        <dbReference type="ARBA" id="ARBA00022448"/>
    </source>
</evidence>
<dbReference type="PROSITE" id="PS50928">
    <property type="entry name" value="ABC_TM1"/>
    <property type="match status" value="1"/>
</dbReference>
<gene>
    <name evidence="9" type="ordered locus">Meso_0809</name>
</gene>
<evidence type="ECO:0000259" key="8">
    <source>
        <dbReference type="PROSITE" id="PS50928"/>
    </source>
</evidence>
<dbReference type="SUPFAM" id="SSF161098">
    <property type="entry name" value="MetI-like"/>
    <property type="match status" value="1"/>
</dbReference>
<feature type="transmembrane region" description="Helical" evidence="7">
    <location>
        <begin position="123"/>
        <end position="145"/>
    </location>
</feature>
<dbReference type="STRING" id="266779.Meso_0809"/>
<dbReference type="HOGENOM" id="CLU_046113_1_3_5"/>
<dbReference type="OrthoDB" id="9799271at2"/>
<name>Q11K66_CHESB</name>
<feature type="transmembrane region" description="Helical" evidence="7">
    <location>
        <begin position="36"/>
        <end position="57"/>
    </location>
</feature>
<feature type="transmembrane region" description="Helical" evidence="7">
    <location>
        <begin position="245"/>
        <end position="265"/>
    </location>
</feature>
<dbReference type="GO" id="GO:0055085">
    <property type="term" value="P:transmembrane transport"/>
    <property type="evidence" value="ECO:0007669"/>
    <property type="project" value="InterPro"/>
</dbReference>
<dbReference type="CDD" id="cd06261">
    <property type="entry name" value="TM_PBP2"/>
    <property type="match status" value="1"/>
</dbReference>
<keyword evidence="6 7" id="KW-0472">Membrane</keyword>
<sequence length="277" mass="30281">MTVLEKGARTNMAASVQSEEAGLRHLWSKFVSSPGALRLALVIGFFAAWEIYASFFANPRFLPPISEVVLSLPKFFQIRNMTLALGITAFEVAVAFVMAVAIGVAVGIALGFSRVLNQTFMPIVLLIYATPNAVFLPLFMLLFGLGVTSKIAYGFAHGVFPIIITVAAGVANLKPVLLASARSMGASRYQILRHVIFPHMLPNFFAAMRLGMATTLLGVILSELFVSQAGIGHFARLFSMTFQTVNLYALILLVTTIAIIINEILRRQEARLSKWRD</sequence>
<evidence type="ECO:0000256" key="4">
    <source>
        <dbReference type="ARBA" id="ARBA00022692"/>
    </source>
</evidence>
<dbReference type="Gene3D" id="1.10.3720.10">
    <property type="entry name" value="MetI-like"/>
    <property type="match status" value="1"/>
</dbReference>
<dbReference type="PANTHER" id="PTHR30151">
    <property type="entry name" value="ALKANE SULFONATE ABC TRANSPORTER-RELATED, MEMBRANE SUBUNIT"/>
    <property type="match status" value="1"/>
</dbReference>
<evidence type="ECO:0000256" key="6">
    <source>
        <dbReference type="ARBA" id="ARBA00023136"/>
    </source>
</evidence>
<dbReference type="PANTHER" id="PTHR30151:SF0">
    <property type="entry name" value="ABC TRANSPORTER PERMEASE PROTEIN MJ0413-RELATED"/>
    <property type="match status" value="1"/>
</dbReference>
<dbReference type="Pfam" id="PF00528">
    <property type="entry name" value="BPD_transp_1"/>
    <property type="match status" value="1"/>
</dbReference>
<dbReference type="eggNOG" id="COG0600">
    <property type="taxonomic scope" value="Bacteria"/>
</dbReference>
<feature type="domain" description="ABC transmembrane type-1" evidence="8">
    <location>
        <begin position="85"/>
        <end position="265"/>
    </location>
</feature>
<keyword evidence="3" id="KW-1003">Cell membrane</keyword>
<feature type="transmembrane region" description="Helical" evidence="7">
    <location>
        <begin position="151"/>
        <end position="179"/>
    </location>
</feature>
<comment type="similarity">
    <text evidence="7">Belongs to the binding-protein-dependent transport system permease family.</text>
</comment>
<evidence type="ECO:0000256" key="7">
    <source>
        <dbReference type="RuleBase" id="RU363032"/>
    </source>
</evidence>
<proteinExistence type="inferred from homology"/>
<evidence type="ECO:0000256" key="1">
    <source>
        <dbReference type="ARBA" id="ARBA00004651"/>
    </source>
</evidence>
<accession>Q11K66</accession>
<organism evidence="9">
    <name type="scientific">Chelativorans sp. (strain BNC1)</name>
    <dbReference type="NCBI Taxonomy" id="266779"/>
    <lineage>
        <taxon>Bacteria</taxon>
        <taxon>Pseudomonadati</taxon>
        <taxon>Pseudomonadota</taxon>
        <taxon>Alphaproteobacteria</taxon>
        <taxon>Hyphomicrobiales</taxon>
        <taxon>Phyllobacteriaceae</taxon>
        <taxon>Chelativorans</taxon>
    </lineage>
</organism>
<keyword evidence="4 7" id="KW-0812">Transmembrane</keyword>
<dbReference type="KEGG" id="mes:Meso_0809"/>